<feature type="region of interest" description="Disordered" evidence="10">
    <location>
        <begin position="493"/>
        <end position="524"/>
    </location>
</feature>
<keyword evidence="6 8" id="KW-0863">Zinc-finger</keyword>
<comment type="catalytic activity">
    <reaction evidence="1 9">
        <text>S-ubiquitinyl-[E2 ubiquitin-conjugating enzyme]-L-cysteine + [acceptor protein]-L-lysine = [E2 ubiquitin-conjugating enzyme]-L-cysteine + N(6)-ubiquitinyl-[acceptor protein]-L-lysine.</text>
        <dbReference type="EC" id="2.3.2.27"/>
    </reaction>
</comment>
<evidence type="ECO:0000256" key="8">
    <source>
        <dbReference type="PROSITE-ProRule" id="PRU00175"/>
    </source>
</evidence>
<dbReference type="Gene3D" id="3.30.390.130">
    <property type="match status" value="1"/>
</dbReference>
<dbReference type="EC" id="2.3.2.27" evidence="9"/>
<dbReference type="PROSITE" id="PS51154">
    <property type="entry name" value="MACRO"/>
    <property type="match status" value="1"/>
</dbReference>
<evidence type="ECO:0000313" key="13">
    <source>
        <dbReference type="EMBL" id="KAK7471615.1"/>
    </source>
</evidence>
<keyword evidence="4 9" id="KW-0808">Transferase</keyword>
<gene>
    <name evidence="13" type="ORF">BaRGS_00035712</name>
</gene>
<evidence type="ECO:0000256" key="2">
    <source>
        <dbReference type="ARBA" id="ARBA00004906"/>
    </source>
</evidence>
<dbReference type="SUPFAM" id="SSF52949">
    <property type="entry name" value="Macro domain-like"/>
    <property type="match status" value="1"/>
</dbReference>
<evidence type="ECO:0000256" key="4">
    <source>
        <dbReference type="ARBA" id="ARBA00022679"/>
    </source>
</evidence>
<evidence type="ECO:0000256" key="5">
    <source>
        <dbReference type="ARBA" id="ARBA00022723"/>
    </source>
</evidence>
<dbReference type="Pfam" id="PF18102">
    <property type="entry name" value="DTC"/>
    <property type="match status" value="1"/>
</dbReference>
<dbReference type="GO" id="GO:0008270">
    <property type="term" value="F:zinc ion binding"/>
    <property type="evidence" value="ECO:0007669"/>
    <property type="project" value="UniProtKB-KW"/>
</dbReference>
<dbReference type="GO" id="GO:0061630">
    <property type="term" value="F:ubiquitin protein ligase activity"/>
    <property type="evidence" value="ECO:0007669"/>
    <property type="project" value="UniProtKB-UniRule"/>
</dbReference>
<name>A0ABD0JDK9_9CAEN</name>
<keyword evidence="14" id="KW-1185">Reference proteome</keyword>
<evidence type="ECO:0000256" key="3">
    <source>
        <dbReference type="ARBA" id="ARBA00009413"/>
    </source>
</evidence>
<evidence type="ECO:0000259" key="12">
    <source>
        <dbReference type="PROSITE" id="PS51154"/>
    </source>
</evidence>
<dbReference type="SUPFAM" id="SSF57850">
    <property type="entry name" value="RING/U-box"/>
    <property type="match status" value="1"/>
</dbReference>
<feature type="domain" description="RING-type" evidence="11">
    <location>
        <begin position="752"/>
        <end position="792"/>
    </location>
</feature>
<evidence type="ECO:0000259" key="11">
    <source>
        <dbReference type="PROSITE" id="PS50089"/>
    </source>
</evidence>
<sequence>VFKTEESLHSYGELSPLKYPVGNTPAVQEASSSQPFKYGKKRSDSVQVLGPYIKTLEVVQEHSDVCTFTIPWERLKEVGEFIKSLTGSTDMLISCDETRHGITFSAEFDNFKQAVSLVWNQIQERSRGSNRGVESSESTENGAESFVRYVNHLECEALQYLLGEAFSQSFVCREQDGKVRITSVCEPGSDYVSKIDSLRREDLQLPADELSRLGSMLDTKEEDIEAYVKPLHDQGKVAILGFDYSSLTKAKHLVGVKAGKVRVTSRARRRFDGGQGLGQDDVSPPQSMEPVSVQSVSEFVTMSGIKILVYKTDITKLPVDAIVNAANGHLGHGGGVAAAIAKAAGPELDEEGDAYVRKNGPLKVTEVLPTTAGAMTCKKVLHAVGPRWDDYKDKAQCQQDLEETVFNCLRTAHSLQFSSLALSSISSAIFGVPRELCAQMYLSAVKSFDHQYGGKTSLTHIHFVDISDPMVSIIQGTFSRGFSTVVSGGSDGVTLPRFGSPQQQPTGTREKSDSLTGGAQGGCRPKMQTVKVEQEPFLGCGPRGSDVLKFKIQNLNLFVQQGTFSDVQTEALLLWQTENQIMSDSLSSKFMHFHTAFANEYVPQLRKRKPQRGDIKTTVVDNTLLVLPIMAPDRVQTPDIHVAVLNALIIANEARKGSIAIPRFLYDRKGSKDEMEMFTEGVRTALMNFMKLPELFLTDIFILDQDEKSASFLGNHFSQAFAMLMSLEEDKPIPFVKQNVPRSQQQPAAPQCSICLESVRVPKTLEKCGHTFCTACIDKSFQMTRPACPECQTLYGIIKGNQPENGKMKMHYERFTLPGYPPGILTITYNFPSGTQTKEHPNPGKRYSGAGYPRKAYLPDTPEGRKVLMLLKVAFDRRLIFTVGQSATTGQTDVVTWNDIHHKTNWSGGPQAFGYPDDGYLSRVQGELAAKGVTEKDLTDTQKDFIQNPKPYIKYEHYDFSNYFSSKTSR</sequence>
<dbReference type="Gene3D" id="3.30.40.10">
    <property type="entry name" value="Zinc/RING finger domain, C3HC4 (zinc finger)"/>
    <property type="match status" value="1"/>
</dbReference>
<keyword evidence="7 9" id="KW-0862">Zinc</keyword>
<evidence type="ECO:0000256" key="6">
    <source>
        <dbReference type="ARBA" id="ARBA00022771"/>
    </source>
</evidence>
<dbReference type="Proteomes" id="UP001519460">
    <property type="component" value="Unassembled WGS sequence"/>
</dbReference>
<feature type="domain" description="Macro" evidence="12">
    <location>
        <begin position="294"/>
        <end position="482"/>
    </location>
</feature>
<dbReference type="GO" id="GO:0016567">
    <property type="term" value="P:protein ubiquitination"/>
    <property type="evidence" value="ECO:0007669"/>
    <property type="project" value="UniProtKB-UniRule"/>
</dbReference>
<dbReference type="InterPro" id="IPR002589">
    <property type="entry name" value="Macro_dom"/>
</dbReference>
<accession>A0ABD0JDK9</accession>
<evidence type="ECO:0000256" key="9">
    <source>
        <dbReference type="RuleBase" id="RU367105"/>
    </source>
</evidence>
<keyword evidence="5 9" id="KW-0479">Metal-binding</keyword>
<dbReference type="InterPro" id="IPR039396">
    <property type="entry name" value="Deltex_C"/>
</dbReference>
<organism evidence="13 14">
    <name type="scientific">Batillaria attramentaria</name>
    <dbReference type="NCBI Taxonomy" id="370345"/>
    <lineage>
        <taxon>Eukaryota</taxon>
        <taxon>Metazoa</taxon>
        <taxon>Spiralia</taxon>
        <taxon>Lophotrochozoa</taxon>
        <taxon>Mollusca</taxon>
        <taxon>Gastropoda</taxon>
        <taxon>Caenogastropoda</taxon>
        <taxon>Sorbeoconcha</taxon>
        <taxon>Cerithioidea</taxon>
        <taxon>Batillariidae</taxon>
        <taxon>Batillaria</taxon>
    </lineage>
</organism>
<dbReference type="InterPro" id="IPR001841">
    <property type="entry name" value="Znf_RING"/>
</dbReference>
<comment type="similarity">
    <text evidence="3 9">Belongs to the Deltex family.</text>
</comment>
<dbReference type="PROSITE" id="PS00518">
    <property type="entry name" value="ZF_RING_1"/>
    <property type="match status" value="1"/>
</dbReference>
<feature type="non-terminal residue" evidence="13">
    <location>
        <position position="1"/>
    </location>
</feature>
<proteinExistence type="inferred from homology"/>
<evidence type="ECO:0000256" key="1">
    <source>
        <dbReference type="ARBA" id="ARBA00000900"/>
    </source>
</evidence>
<dbReference type="Pfam" id="PF00097">
    <property type="entry name" value="zf-C3HC4"/>
    <property type="match status" value="1"/>
</dbReference>
<comment type="pathway">
    <text evidence="2 9">Protein modification; protein ubiquitination.</text>
</comment>
<comment type="subcellular location">
    <subcellularLocation>
        <location evidence="9">Cytoplasm</location>
    </subcellularLocation>
</comment>
<dbReference type="InterPro" id="IPR017907">
    <property type="entry name" value="Znf_RING_CS"/>
</dbReference>
<reference evidence="13 14" key="1">
    <citation type="journal article" date="2023" name="Sci. Data">
        <title>Genome assembly of the Korean intertidal mud-creeper Batillaria attramentaria.</title>
        <authorList>
            <person name="Patra A.K."/>
            <person name="Ho P.T."/>
            <person name="Jun S."/>
            <person name="Lee S.J."/>
            <person name="Kim Y."/>
            <person name="Won Y.J."/>
        </authorList>
    </citation>
    <scope>NUCLEOTIDE SEQUENCE [LARGE SCALE GENOMIC DNA]</scope>
    <source>
        <strain evidence="13">Wonlab-2016</strain>
    </source>
</reference>
<dbReference type="InterPro" id="IPR013083">
    <property type="entry name" value="Znf_RING/FYVE/PHD"/>
</dbReference>
<evidence type="ECO:0000256" key="10">
    <source>
        <dbReference type="SAM" id="MobiDB-lite"/>
    </source>
</evidence>
<dbReference type="InterPro" id="IPR039398">
    <property type="entry name" value="Deltex_fam"/>
</dbReference>
<evidence type="ECO:0000256" key="7">
    <source>
        <dbReference type="ARBA" id="ARBA00022833"/>
    </source>
</evidence>
<dbReference type="SMART" id="SM00506">
    <property type="entry name" value="A1pp"/>
    <property type="match status" value="1"/>
</dbReference>
<keyword evidence="9" id="KW-0963">Cytoplasm</keyword>
<dbReference type="InterPro" id="IPR043472">
    <property type="entry name" value="Macro_dom-like"/>
</dbReference>
<dbReference type="AlphaFoldDB" id="A0ABD0JDK9"/>
<dbReference type="EMBL" id="JACVVK020000485">
    <property type="protein sequence ID" value="KAK7471615.1"/>
    <property type="molecule type" value="Genomic_DNA"/>
</dbReference>
<dbReference type="InterPro" id="IPR018957">
    <property type="entry name" value="Znf_C3HC4_RING-type"/>
</dbReference>
<protein>
    <recommendedName>
        <fullName evidence="9">E3 ubiquitin-protein ligase</fullName>
        <ecNumber evidence="9">2.3.2.27</ecNumber>
    </recommendedName>
</protein>
<dbReference type="GO" id="GO:0005737">
    <property type="term" value="C:cytoplasm"/>
    <property type="evidence" value="ECO:0007669"/>
    <property type="project" value="UniProtKB-SubCell"/>
</dbReference>
<comment type="caution">
    <text evidence="13">The sequence shown here is derived from an EMBL/GenBank/DDBJ whole genome shotgun (WGS) entry which is preliminary data.</text>
</comment>
<dbReference type="PANTHER" id="PTHR12622">
    <property type="entry name" value="DELTEX-RELATED"/>
    <property type="match status" value="1"/>
</dbReference>
<evidence type="ECO:0000313" key="14">
    <source>
        <dbReference type="Proteomes" id="UP001519460"/>
    </source>
</evidence>
<dbReference type="Pfam" id="PF01661">
    <property type="entry name" value="Macro"/>
    <property type="match status" value="1"/>
</dbReference>
<dbReference type="PROSITE" id="PS50089">
    <property type="entry name" value="ZF_RING_2"/>
    <property type="match status" value="1"/>
</dbReference>
<dbReference type="Gene3D" id="3.40.220.10">
    <property type="entry name" value="Leucine Aminopeptidase, subunit E, domain 1"/>
    <property type="match status" value="1"/>
</dbReference>
<dbReference type="InterPro" id="IPR039399">
    <property type="entry name" value="Deltex_C_sf"/>
</dbReference>
<dbReference type="CDD" id="cd09633">
    <property type="entry name" value="Deltex_C"/>
    <property type="match status" value="1"/>
</dbReference>
<dbReference type="SMART" id="SM00184">
    <property type="entry name" value="RING"/>
    <property type="match status" value="1"/>
</dbReference>